<dbReference type="GO" id="GO:0044423">
    <property type="term" value="C:virion component"/>
    <property type="evidence" value="ECO:0007669"/>
    <property type="project" value="UniProtKB-KW"/>
</dbReference>
<comment type="subcellular location">
    <subcellularLocation>
        <location evidence="1">Virion</location>
    </subcellularLocation>
</comment>
<comment type="caution">
    <text evidence="7">The sequence shown here is derived from an EMBL/GenBank/DDBJ whole genome shotgun (WGS) entry which is preliminary data.</text>
</comment>
<dbReference type="InterPro" id="IPR020991">
    <property type="entry name" value="Connector_podovirus"/>
</dbReference>
<reference evidence="7" key="1">
    <citation type="journal article" date="2014" name="Front. Microbiol.">
        <title>High frequency of phylogenetically diverse reductive dehalogenase-homologous genes in deep subseafloor sedimentary metagenomes.</title>
        <authorList>
            <person name="Kawai M."/>
            <person name="Futagami T."/>
            <person name="Toyoda A."/>
            <person name="Takaki Y."/>
            <person name="Nishi S."/>
            <person name="Hori S."/>
            <person name="Arai W."/>
            <person name="Tsubouchi T."/>
            <person name="Morono Y."/>
            <person name="Uchiyama I."/>
            <person name="Ito T."/>
            <person name="Fujiyama A."/>
            <person name="Inagaki F."/>
            <person name="Takami H."/>
        </authorList>
    </citation>
    <scope>NUCLEOTIDE SEQUENCE</scope>
    <source>
        <strain evidence="7">Expedition CK06-06</strain>
    </source>
</reference>
<gene>
    <name evidence="7" type="ORF">S01H4_27840</name>
</gene>
<dbReference type="GO" id="GO:0046718">
    <property type="term" value="P:symbiont entry into host cell"/>
    <property type="evidence" value="ECO:0007669"/>
    <property type="project" value="UniProtKB-KW"/>
</dbReference>
<evidence type="ECO:0000256" key="4">
    <source>
        <dbReference type="ARBA" id="ARBA00022844"/>
    </source>
</evidence>
<keyword evidence="6" id="KW-1160">Virus entry into host cell</keyword>
<keyword evidence="4" id="KW-0946">Virion</keyword>
<evidence type="ECO:0000256" key="2">
    <source>
        <dbReference type="ARBA" id="ARBA00022595"/>
    </source>
</evidence>
<dbReference type="Pfam" id="PF12236">
    <property type="entry name" value="Head-tail_con"/>
    <property type="match status" value="1"/>
</dbReference>
<proteinExistence type="predicted"/>
<evidence type="ECO:0000256" key="1">
    <source>
        <dbReference type="ARBA" id="ARBA00004328"/>
    </source>
</evidence>
<feature type="non-terminal residue" evidence="7">
    <location>
        <position position="218"/>
    </location>
</feature>
<keyword evidence="2" id="KW-1162">Viral penetration into host cytoplasm</keyword>
<evidence type="ECO:0000256" key="5">
    <source>
        <dbReference type="ARBA" id="ARBA00023219"/>
    </source>
</evidence>
<keyword evidence="5" id="KW-0231">Viral genome packaging</keyword>
<sequence length="218" mass="25884">LRFDSLHSQRKTLDNTFQIIEKYVLPYRGEFFKPMTTMLEVEWRRRKIYDSTAPVACDLLASQIHSNLTSPSIRWFELRFRRDEINDTQGAKEWLELVQNQVWQTLLESDFNMEIAETYLDLCGFGTAILFLEELDEENWNGVTFTAIPVRDAYFEYGADDNVLRVYRRLQYTRVQLEDKFPDHDFEAVIGASDVDEKHDVIFCVYKRDDSLHSQRKT</sequence>
<dbReference type="AlphaFoldDB" id="X1C6I7"/>
<accession>X1C6I7</accession>
<evidence type="ECO:0000256" key="6">
    <source>
        <dbReference type="ARBA" id="ARBA00023296"/>
    </source>
</evidence>
<keyword evidence="3" id="KW-1188">Viral release from host cell</keyword>
<feature type="non-terminal residue" evidence="7">
    <location>
        <position position="1"/>
    </location>
</feature>
<dbReference type="EMBL" id="BART01013691">
    <property type="protein sequence ID" value="GAG80016.1"/>
    <property type="molecule type" value="Genomic_DNA"/>
</dbReference>
<name>X1C6I7_9ZZZZ</name>
<organism evidence="7">
    <name type="scientific">marine sediment metagenome</name>
    <dbReference type="NCBI Taxonomy" id="412755"/>
    <lineage>
        <taxon>unclassified sequences</taxon>
        <taxon>metagenomes</taxon>
        <taxon>ecological metagenomes</taxon>
    </lineage>
</organism>
<evidence type="ECO:0000256" key="3">
    <source>
        <dbReference type="ARBA" id="ARBA00022612"/>
    </source>
</evidence>
<protein>
    <submittedName>
        <fullName evidence="7">Uncharacterized protein</fullName>
    </submittedName>
</protein>
<evidence type="ECO:0000313" key="7">
    <source>
        <dbReference type="EMBL" id="GAG80016.1"/>
    </source>
</evidence>